<dbReference type="InterPro" id="IPR000719">
    <property type="entry name" value="Prot_kinase_dom"/>
</dbReference>
<dbReference type="Proteomes" id="UP000813824">
    <property type="component" value="Unassembled WGS sequence"/>
</dbReference>
<evidence type="ECO:0000313" key="10">
    <source>
        <dbReference type="EMBL" id="KAH8102215.1"/>
    </source>
</evidence>
<evidence type="ECO:0000256" key="1">
    <source>
        <dbReference type="ARBA" id="ARBA00022527"/>
    </source>
</evidence>
<name>A0A8K0UQP8_9AGAR</name>
<protein>
    <submittedName>
        <fullName evidence="10">Kinase-like domain-containing protein</fullName>
    </submittedName>
</protein>
<evidence type="ECO:0000313" key="11">
    <source>
        <dbReference type="Proteomes" id="UP000813824"/>
    </source>
</evidence>
<evidence type="ECO:0000256" key="4">
    <source>
        <dbReference type="ARBA" id="ARBA00022741"/>
    </source>
</evidence>
<dbReference type="GO" id="GO:0004674">
    <property type="term" value="F:protein serine/threonine kinase activity"/>
    <property type="evidence" value="ECO:0007669"/>
    <property type="project" value="UniProtKB-KW"/>
</dbReference>
<comment type="caution">
    <text evidence="10">The sequence shown here is derived from an EMBL/GenBank/DDBJ whole genome shotgun (WGS) entry which is preliminary data.</text>
</comment>
<sequence>MFPLLRKRSKKSKDNITPPTESIPALPAKPLTTSGFSVPARPLVHRHVRGLPISPPFSKVEFRHRTSPTSPTDRYRFPSMGAAANLSDGTTLANSPNSILSPLSSESEHGMPASPSSYDKASAQYYDADDGSGPESSGRDFDDRVSYHRWNSSSDSVDPRFPSEHPSRASTGSSMDHTREHRKSSSAPASSQMLSVYVDPDNYVPQLEAPPQPKQGTRNPRRPNPLRRVGILRWENDLDGIIGQQKLWVHIYEQDDEDMMIVVDRIPVTFPPEMEYDPYNDPFDLTQISRPLPYEVEHRMEPRAPGVFQKQAEELDLYRKELEYIAAIPSASSRGPIRPIGIVSPAMMRKPVPCRDLPDAFQWTVTQRNIINVRHSLVHKKWYTGSVLGEGTFGRVYLVYNVPHRAELAMKVVYIKRPMSKIVCEGLVNELRVFERLVRTDAQKAVFVMTPSTSTGLWAWQSTEGFLHITSQFCPGGDLYEYIGHLSPDQLRLIVAELVLGIESLHQLGIVHHDLKPENVLVDEDGHCVIADYGGSKFLSEGLLIRKTKDEVICTLPYAAPELLADSAAKYRPYDEAIDYWALGATIFMLATGDELFSGEAAEVKQKQLCIANTLGERLRGCPSDLIDLTSSLLTLDPAQRLRGAAVRTHPYLAPFKNRWSDIAQKRLGSPIPYVRNVGGHARGYSIKCKNWPSKYAAEGSGGPKTAYLPNVLAKEGLELPYDESFDVPMEHHCLINA</sequence>
<feature type="binding site" evidence="7">
    <location>
        <position position="411"/>
    </location>
    <ligand>
        <name>ATP</name>
        <dbReference type="ChEBI" id="CHEBI:30616"/>
    </ligand>
</feature>
<feature type="region of interest" description="Disordered" evidence="8">
    <location>
        <begin position="1"/>
        <end position="37"/>
    </location>
</feature>
<keyword evidence="2" id="KW-0597">Phosphoprotein</keyword>
<reference evidence="10" key="1">
    <citation type="journal article" date="2021" name="New Phytol.">
        <title>Evolutionary innovations through gain and loss of genes in the ectomycorrhizal Boletales.</title>
        <authorList>
            <person name="Wu G."/>
            <person name="Miyauchi S."/>
            <person name="Morin E."/>
            <person name="Kuo A."/>
            <person name="Drula E."/>
            <person name="Varga T."/>
            <person name="Kohler A."/>
            <person name="Feng B."/>
            <person name="Cao Y."/>
            <person name="Lipzen A."/>
            <person name="Daum C."/>
            <person name="Hundley H."/>
            <person name="Pangilinan J."/>
            <person name="Johnson J."/>
            <person name="Barry K."/>
            <person name="LaButti K."/>
            <person name="Ng V."/>
            <person name="Ahrendt S."/>
            <person name="Min B."/>
            <person name="Choi I.G."/>
            <person name="Park H."/>
            <person name="Plett J.M."/>
            <person name="Magnuson J."/>
            <person name="Spatafora J.W."/>
            <person name="Nagy L.G."/>
            <person name="Henrissat B."/>
            <person name="Grigoriev I.V."/>
            <person name="Yang Z.L."/>
            <person name="Xu J."/>
            <person name="Martin F.M."/>
        </authorList>
    </citation>
    <scope>NUCLEOTIDE SEQUENCE</scope>
    <source>
        <strain evidence="10">KKN 215</strain>
    </source>
</reference>
<dbReference type="PROSITE" id="PS50011">
    <property type="entry name" value="PROTEIN_KINASE_DOM"/>
    <property type="match status" value="1"/>
</dbReference>
<keyword evidence="3" id="KW-0808">Transferase</keyword>
<keyword evidence="4 7" id="KW-0547">Nucleotide-binding</keyword>
<organism evidence="10 11">
    <name type="scientific">Cristinia sonorae</name>
    <dbReference type="NCBI Taxonomy" id="1940300"/>
    <lineage>
        <taxon>Eukaryota</taxon>
        <taxon>Fungi</taxon>
        <taxon>Dikarya</taxon>
        <taxon>Basidiomycota</taxon>
        <taxon>Agaricomycotina</taxon>
        <taxon>Agaricomycetes</taxon>
        <taxon>Agaricomycetidae</taxon>
        <taxon>Agaricales</taxon>
        <taxon>Pleurotineae</taxon>
        <taxon>Stephanosporaceae</taxon>
        <taxon>Cristinia</taxon>
    </lineage>
</organism>
<dbReference type="OrthoDB" id="10252171at2759"/>
<accession>A0A8K0UQP8</accession>
<keyword evidence="5 10" id="KW-0418">Kinase</keyword>
<gene>
    <name evidence="10" type="ORF">BXZ70DRAFT_60588</name>
</gene>
<feature type="region of interest" description="Disordered" evidence="8">
    <location>
        <begin position="54"/>
        <end position="225"/>
    </location>
</feature>
<dbReference type="PANTHER" id="PTHR24351">
    <property type="entry name" value="RIBOSOMAL PROTEIN S6 KINASE"/>
    <property type="match status" value="1"/>
</dbReference>
<dbReference type="InterPro" id="IPR011009">
    <property type="entry name" value="Kinase-like_dom_sf"/>
</dbReference>
<dbReference type="GO" id="GO:0005524">
    <property type="term" value="F:ATP binding"/>
    <property type="evidence" value="ECO:0007669"/>
    <property type="project" value="UniProtKB-UniRule"/>
</dbReference>
<evidence type="ECO:0000256" key="2">
    <source>
        <dbReference type="ARBA" id="ARBA00022553"/>
    </source>
</evidence>
<evidence type="ECO:0000259" key="9">
    <source>
        <dbReference type="PROSITE" id="PS50011"/>
    </source>
</evidence>
<evidence type="ECO:0000256" key="3">
    <source>
        <dbReference type="ARBA" id="ARBA00022679"/>
    </source>
</evidence>
<dbReference type="Pfam" id="PF00069">
    <property type="entry name" value="Pkinase"/>
    <property type="match status" value="1"/>
</dbReference>
<proteinExistence type="predicted"/>
<feature type="compositionally biased region" description="Low complexity" evidence="8">
    <location>
        <begin position="94"/>
        <end position="105"/>
    </location>
</feature>
<feature type="domain" description="Protein kinase" evidence="9">
    <location>
        <begin position="382"/>
        <end position="653"/>
    </location>
</feature>
<dbReference type="Gene3D" id="1.10.510.10">
    <property type="entry name" value="Transferase(Phosphotransferase) domain 1"/>
    <property type="match status" value="1"/>
</dbReference>
<dbReference type="Gene3D" id="3.30.200.20">
    <property type="entry name" value="Phosphorylase Kinase, domain 1"/>
    <property type="match status" value="1"/>
</dbReference>
<dbReference type="InterPro" id="IPR008271">
    <property type="entry name" value="Ser/Thr_kinase_AS"/>
</dbReference>
<evidence type="ECO:0000256" key="6">
    <source>
        <dbReference type="ARBA" id="ARBA00022840"/>
    </source>
</evidence>
<dbReference type="PROSITE" id="PS00107">
    <property type="entry name" value="PROTEIN_KINASE_ATP"/>
    <property type="match status" value="1"/>
</dbReference>
<dbReference type="SUPFAM" id="SSF56112">
    <property type="entry name" value="Protein kinase-like (PK-like)"/>
    <property type="match status" value="1"/>
</dbReference>
<feature type="compositionally biased region" description="Basic and acidic residues" evidence="8">
    <location>
        <begin position="157"/>
        <end position="167"/>
    </location>
</feature>
<dbReference type="SMART" id="SM00220">
    <property type="entry name" value="S_TKc"/>
    <property type="match status" value="1"/>
</dbReference>
<feature type="compositionally biased region" description="Basic and acidic residues" evidence="8">
    <location>
        <begin position="137"/>
        <end position="146"/>
    </location>
</feature>
<evidence type="ECO:0000256" key="8">
    <source>
        <dbReference type="SAM" id="MobiDB-lite"/>
    </source>
</evidence>
<dbReference type="EMBL" id="JAEVFJ010000010">
    <property type="protein sequence ID" value="KAH8102215.1"/>
    <property type="molecule type" value="Genomic_DNA"/>
</dbReference>
<keyword evidence="6 7" id="KW-0067">ATP-binding</keyword>
<dbReference type="InterPro" id="IPR017441">
    <property type="entry name" value="Protein_kinase_ATP_BS"/>
</dbReference>
<dbReference type="PROSITE" id="PS00108">
    <property type="entry name" value="PROTEIN_KINASE_ST"/>
    <property type="match status" value="1"/>
</dbReference>
<keyword evidence="1" id="KW-0723">Serine/threonine-protein kinase</keyword>
<evidence type="ECO:0000256" key="7">
    <source>
        <dbReference type="PROSITE-ProRule" id="PRU10141"/>
    </source>
</evidence>
<feature type="compositionally biased region" description="Basic residues" evidence="8">
    <location>
        <begin position="1"/>
        <end position="11"/>
    </location>
</feature>
<evidence type="ECO:0000256" key="5">
    <source>
        <dbReference type="ARBA" id="ARBA00022777"/>
    </source>
</evidence>
<dbReference type="AlphaFoldDB" id="A0A8K0UQP8"/>
<keyword evidence="11" id="KW-1185">Reference proteome</keyword>